<feature type="transmembrane region" description="Helical" evidence="1">
    <location>
        <begin position="150"/>
        <end position="168"/>
    </location>
</feature>
<comment type="caution">
    <text evidence="2">The sequence shown here is derived from an EMBL/GenBank/DDBJ whole genome shotgun (WGS) entry which is preliminary data.</text>
</comment>
<accession>A0A0G0L8L7</accession>
<protein>
    <submittedName>
        <fullName evidence="2">Uncharacterized protein</fullName>
    </submittedName>
</protein>
<keyword evidence="1" id="KW-0812">Transmembrane</keyword>
<proteinExistence type="predicted"/>
<reference evidence="2 3" key="1">
    <citation type="journal article" date="2015" name="Nature">
        <title>rRNA introns, odd ribosomes, and small enigmatic genomes across a large radiation of phyla.</title>
        <authorList>
            <person name="Brown C.T."/>
            <person name="Hug L.A."/>
            <person name="Thomas B.C."/>
            <person name="Sharon I."/>
            <person name="Castelle C.J."/>
            <person name="Singh A."/>
            <person name="Wilkins M.J."/>
            <person name="Williams K.H."/>
            <person name="Banfield J.F."/>
        </authorList>
    </citation>
    <scope>NUCLEOTIDE SEQUENCE [LARGE SCALE GENOMIC DNA]</scope>
</reference>
<dbReference type="EMBL" id="LBVO01000033">
    <property type="protein sequence ID" value="KKQ88348.1"/>
    <property type="molecule type" value="Genomic_DNA"/>
</dbReference>
<evidence type="ECO:0000256" key="1">
    <source>
        <dbReference type="SAM" id="Phobius"/>
    </source>
</evidence>
<sequence>MNLSFPSRFLNKLEIYQQIRNRQGISKYKRLWKYEKRYLQYAYEEGHQHLNSFINKEELIKWIKNRDCTYNGEKHEEIIGNLFYRRLIELQSNNNAKLIQKDDEAITNKDMSKDYEFRITERGLEIGEVLSEIYNRSSVLALLNRYKYSLIVDGLWLISLYAVIYIFIPQESIEDFQDKITSEINFSLFWLLTVLIIWPTLLYLFRLLYFGVESYYEK</sequence>
<name>A0A0G0L8L7_9BACT</name>
<keyword evidence="1" id="KW-1133">Transmembrane helix</keyword>
<dbReference type="Proteomes" id="UP000033934">
    <property type="component" value="Unassembled WGS sequence"/>
</dbReference>
<evidence type="ECO:0000313" key="3">
    <source>
        <dbReference type="Proteomes" id="UP000033934"/>
    </source>
</evidence>
<organism evidence="2 3">
    <name type="scientific">Berkelbacteria bacterium GW2011_GWA2_38_9</name>
    <dbReference type="NCBI Taxonomy" id="1618334"/>
    <lineage>
        <taxon>Bacteria</taxon>
        <taxon>Candidatus Berkelbacteria</taxon>
    </lineage>
</organism>
<gene>
    <name evidence="2" type="ORF">UT11_C0033G0002</name>
</gene>
<dbReference type="AlphaFoldDB" id="A0A0G0L8L7"/>
<keyword evidence="1" id="KW-0472">Membrane</keyword>
<feature type="transmembrane region" description="Helical" evidence="1">
    <location>
        <begin position="188"/>
        <end position="209"/>
    </location>
</feature>
<evidence type="ECO:0000313" key="2">
    <source>
        <dbReference type="EMBL" id="KKQ88348.1"/>
    </source>
</evidence>